<reference evidence="11" key="1">
    <citation type="submission" date="2020-07" db="EMBL/GenBank/DDBJ databases">
        <title>Genome sequence and genetic diversity analysis of an under-domesticated orphan crop, white fonio (Digitaria exilis).</title>
        <authorList>
            <person name="Bennetzen J.L."/>
            <person name="Chen S."/>
            <person name="Ma X."/>
            <person name="Wang X."/>
            <person name="Yssel A.E.J."/>
            <person name="Chaluvadi S.R."/>
            <person name="Johnson M."/>
            <person name="Gangashetty P."/>
            <person name="Hamidou F."/>
            <person name="Sanogo M.D."/>
            <person name="Zwaenepoel A."/>
            <person name="Wallace J."/>
            <person name="Van De Peer Y."/>
            <person name="Van Deynze A."/>
        </authorList>
    </citation>
    <scope>NUCLEOTIDE SEQUENCE</scope>
    <source>
        <tissue evidence="11">Leaves</tissue>
    </source>
</reference>
<dbReference type="InterPro" id="IPR032675">
    <property type="entry name" value="LRR_dom_sf"/>
</dbReference>
<evidence type="ECO:0000256" key="2">
    <source>
        <dbReference type="ARBA" id="ARBA00022614"/>
    </source>
</evidence>
<dbReference type="Pfam" id="PF23598">
    <property type="entry name" value="LRR_14"/>
    <property type="match status" value="1"/>
</dbReference>
<dbReference type="Pfam" id="PF23559">
    <property type="entry name" value="WHD_DRP"/>
    <property type="match status" value="1"/>
</dbReference>
<evidence type="ECO:0000259" key="8">
    <source>
        <dbReference type="Pfam" id="PF18052"/>
    </source>
</evidence>
<evidence type="ECO:0000313" key="11">
    <source>
        <dbReference type="EMBL" id="KAF8644972.1"/>
    </source>
</evidence>
<dbReference type="PANTHER" id="PTHR23155:SF1116">
    <property type="entry name" value="OS12G0273300 PROTEIN"/>
    <property type="match status" value="1"/>
</dbReference>
<dbReference type="Gene3D" id="1.10.10.10">
    <property type="entry name" value="Winged helix-like DNA-binding domain superfamily/Winged helix DNA-binding domain"/>
    <property type="match status" value="1"/>
</dbReference>
<protein>
    <submittedName>
        <fullName evidence="11">Uncharacterized protein</fullName>
    </submittedName>
</protein>
<comment type="similarity">
    <text evidence="1">Belongs to the disease resistance NB-LRR family.</text>
</comment>
<dbReference type="Gene3D" id="3.40.50.300">
    <property type="entry name" value="P-loop containing nucleotide triphosphate hydrolases"/>
    <property type="match status" value="1"/>
</dbReference>
<evidence type="ECO:0000259" key="10">
    <source>
        <dbReference type="Pfam" id="PF23598"/>
    </source>
</evidence>
<feature type="domain" description="Disease resistance protein winged helix" evidence="9">
    <location>
        <begin position="434"/>
        <end position="504"/>
    </location>
</feature>
<dbReference type="InterPro" id="IPR027417">
    <property type="entry name" value="P-loop_NTPase"/>
</dbReference>
<dbReference type="FunFam" id="3.40.50.300:FF:001091">
    <property type="entry name" value="Probable disease resistance protein At1g61300"/>
    <property type="match status" value="1"/>
</dbReference>
<keyword evidence="6" id="KW-0175">Coiled coil</keyword>
<dbReference type="InterPro" id="IPR038005">
    <property type="entry name" value="RX-like_CC"/>
</dbReference>
<evidence type="ECO:0000256" key="1">
    <source>
        <dbReference type="ARBA" id="ARBA00008894"/>
    </source>
</evidence>
<comment type="caution">
    <text evidence="11">The sequence shown here is derived from an EMBL/GenBank/DDBJ whole genome shotgun (WGS) entry which is preliminary data.</text>
</comment>
<dbReference type="Gene3D" id="1.10.8.430">
    <property type="entry name" value="Helical domain of apoptotic protease-activating factors"/>
    <property type="match status" value="1"/>
</dbReference>
<dbReference type="InterPro" id="IPR042197">
    <property type="entry name" value="Apaf_helical"/>
</dbReference>
<keyword evidence="5" id="KW-0611">Plant defense</keyword>
<dbReference type="GO" id="GO:0002758">
    <property type="term" value="P:innate immune response-activating signaling pathway"/>
    <property type="evidence" value="ECO:0007669"/>
    <property type="project" value="UniProtKB-ARBA"/>
</dbReference>
<dbReference type="GO" id="GO:0042742">
    <property type="term" value="P:defense response to bacterium"/>
    <property type="evidence" value="ECO:0007669"/>
    <property type="project" value="UniProtKB-ARBA"/>
</dbReference>
<evidence type="ECO:0000259" key="7">
    <source>
        <dbReference type="Pfam" id="PF00931"/>
    </source>
</evidence>
<organism evidence="11 12">
    <name type="scientific">Digitaria exilis</name>
    <dbReference type="NCBI Taxonomy" id="1010633"/>
    <lineage>
        <taxon>Eukaryota</taxon>
        <taxon>Viridiplantae</taxon>
        <taxon>Streptophyta</taxon>
        <taxon>Embryophyta</taxon>
        <taxon>Tracheophyta</taxon>
        <taxon>Spermatophyta</taxon>
        <taxon>Magnoliopsida</taxon>
        <taxon>Liliopsida</taxon>
        <taxon>Poales</taxon>
        <taxon>Poaceae</taxon>
        <taxon>PACMAD clade</taxon>
        <taxon>Panicoideae</taxon>
        <taxon>Panicodae</taxon>
        <taxon>Paniceae</taxon>
        <taxon>Anthephorinae</taxon>
        <taxon>Digitaria</taxon>
    </lineage>
</organism>
<dbReference type="OrthoDB" id="1749650at2759"/>
<dbReference type="SUPFAM" id="SSF52540">
    <property type="entry name" value="P-loop containing nucleoside triphosphate hydrolases"/>
    <property type="match status" value="1"/>
</dbReference>
<dbReference type="FunFam" id="1.10.10.10:FF:000322">
    <property type="entry name" value="Probable disease resistance protein At1g63360"/>
    <property type="match status" value="1"/>
</dbReference>
<sequence length="1019" mass="115180">MDLVTGALGNLAPKLLQLLGDEYKLHKGLREKVESLSKELKHVHATLRKVAAVPWDQLDEHVKIWADELREKSYDMEDILDTFLVRVEGPVPSDKKDGKLKCKLKKKMDSLFSLFSKAKARHDIAGAIEDIMKQLKEVDERRARYKLDDVVAKAAATSRIDPRLVAMNNEVNKLIGIDMSSGELSRMLSPVGNDSNGKIKIVSVVGVGGLGKTTLAQAVYDKLNPNFGCRAFVPVGRDRDVKTVLRDILIDLDNKYMDVKYNILDERQLIKQLKDFLRSNRYFIVIDDVWSTETWNIIRTAFVENDSGSRVIVTTRKREVASMAEEIYYLQPLSDDDSKMLLYTRLYGGEDKCPLNHPAEASEKILKKCGGVPLAVITMASMLVGKSTEDWYDMCKSFYGGNEGQQIHDTEWILSLSYYDLPLYLRTCLLYLSVYPEDYLIEKDPLIWKWIAEGLVEIKTGTSLFQRGEEYFNQLINSSLIQAVESSDGVIDRCRVHDMVLDLIREMSKKVNFVTISNDDGEGTLQWNKQVRRLAHHNRPMKQTHEDDDMGMAKVRSLVVHGCEIEIDSWLLHPSFKLLRVLAIEECRRDSAEDWQGLWHLGNLLHLRYLGLRDTLISELPEEIGKLKFLQILDLERSGLRLLPSGVCQLTQLLCLRGNHFTKAPDGLLKKVTSLEELQLNIDNLDGESKRQFMKDLGNLSQVRVLSIYGELRGGGMALQSELVQSLDNLHKLQHLQLVDFKFDDKDDTCKWVEWEDTVVLPRGLQVLNLRAVPFRRLPSCISPVHLQNLCMLRLRVEAIDEAGLRALGGLPELRRLGLAARRPSIASTATVASINISGEGFFQKLRMIQLCGGWMIQLVRNKEEEEDSKAGVVSVSFWNGNGAAPFGSRTKQQAGCRRSVEAVPPPVMPNLQELYFEVPVRALYMDGNGGCDNLGLEFLPSLAKVYVYVDCTGATADDVDKAEADLRNAAQLHPNKFIPDIERVKEHRMIAQSIDKGDEEDGTELTSLLEDVRTSLHC</sequence>
<dbReference type="InterPro" id="IPR044974">
    <property type="entry name" value="Disease_R_plants"/>
</dbReference>
<dbReference type="InterPro" id="IPR036388">
    <property type="entry name" value="WH-like_DNA-bd_sf"/>
</dbReference>
<dbReference type="Proteomes" id="UP000636709">
    <property type="component" value="Unassembled WGS sequence"/>
</dbReference>
<feature type="domain" description="Disease resistance R13L4/SHOC-2-like LRR" evidence="10">
    <location>
        <begin position="554"/>
        <end position="977"/>
    </location>
</feature>
<dbReference type="Pfam" id="PF00931">
    <property type="entry name" value="NB-ARC"/>
    <property type="match status" value="1"/>
</dbReference>
<dbReference type="SUPFAM" id="SSF52047">
    <property type="entry name" value="RNI-like"/>
    <property type="match status" value="1"/>
</dbReference>
<dbReference type="EMBL" id="JACEFO010003035">
    <property type="protein sequence ID" value="KAF8644972.1"/>
    <property type="molecule type" value="Genomic_DNA"/>
</dbReference>
<feature type="domain" description="Disease resistance N-terminal" evidence="8">
    <location>
        <begin position="7"/>
        <end position="89"/>
    </location>
</feature>
<keyword evidence="3" id="KW-0677">Repeat</keyword>
<dbReference type="InterPro" id="IPR041118">
    <property type="entry name" value="Rx_N"/>
</dbReference>
<dbReference type="InterPro" id="IPR055414">
    <property type="entry name" value="LRR_R13L4/SHOC2-like"/>
</dbReference>
<gene>
    <name evidence="11" type="ORF">HU200_066277</name>
</gene>
<dbReference type="Gene3D" id="3.80.10.10">
    <property type="entry name" value="Ribonuclease Inhibitor"/>
    <property type="match status" value="1"/>
</dbReference>
<dbReference type="InterPro" id="IPR058922">
    <property type="entry name" value="WHD_DRP"/>
</dbReference>
<evidence type="ECO:0000256" key="6">
    <source>
        <dbReference type="ARBA" id="ARBA00023054"/>
    </source>
</evidence>
<name>A0A834ZYH4_9POAL</name>
<dbReference type="Gene3D" id="1.20.5.4130">
    <property type="match status" value="1"/>
</dbReference>
<feature type="domain" description="NB-ARC" evidence="7">
    <location>
        <begin position="196"/>
        <end position="338"/>
    </location>
</feature>
<dbReference type="InterPro" id="IPR002182">
    <property type="entry name" value="NB-ARC"/>
</dbReference>
<keyword evidence="12" id="KW-1185">Reference proteome</keyword>
<dbReference type="AlphaFoldDB" id="A0A834ZYH4"/>
<dbReference type="CDD" id="cd14798">
    <property type="entry name" value="RX-CC_like"/>
    <property type="match status" value="1"/>
</dbReference>
<dbReference type="Pfam" id="PF18052">
    <property type="entry name" value="Rx_N"/>
    <property type="match status" value="1"/>
</dbReference>
<evidence type="ECO:0000256" key="5">
    <source>
        <dbReference type="ARBA" id="ARBA00022821"/>
    </source>
</evidence>
<dbReference type="GO" id="GO:0043531">
    <property type="term" value="F:ADP binding"/>
    <property type="evidence" value="ECO:0007669"/>
    <property type="project" value="InterPro"/>
</dbReference>
<evidence type="ECO:0000313" key="12">
    <source>
        <dbReference type="Proteomes" id="UP000636709"/>
    </source>
</evidence>
<dbReference type="PANTHER" id="PTHR23155">
    <property type="entry name" value="DISEASE RESISTANCE PROTEIN RP"/>
    <property type="match status" value="1"/>
</dbReference>
<evidence type="ECO:0000256" key="3">
    <source>
        <dbReference type="ARBA" id="ARBA00022737"/>
    </source>
</evidence>
<dbReference type="PRINTS" id="PR00364">
    <property type="entry name" value="DISEASERSIST"/>
</dbReference>
<proteinExistence type="inferred from homology"/>
<evidence type="ECO:0000259" key="9">
    <source>
        <dbReference type="Pfam" id="PF23559"/>
    </source>
</evidence>
<keyword evidence="4" id="KW-0547">Nucleotide-binding</keyword>
<accession>A0A834ZYH4</accession>
<keyword evidence="2" id="KW-0433">Leucine-rich repeat</keyword>
<evidence type="ECO:0000256" key="4">
    <source>
        <dbReference type="ARBA" id="ARBA00022741"/>
    </source>
</evidence>
<dbReference type="GO" id="GO:0009626">
    <property type="term" value="P:plant-type hypersensitive response"/>
    <property type="evidence" value="ECO:0007669"/>
    <property type="project" value="UniProtKB-ARBA"/>
</dbReference>